<dbReference type="EMBL" id="BKCJ011219549">
    <property type="protein sequence ID" value="GFD05621.1"/>
    <property type="molecule type" value="Genomic_DNA"/>
</dbReference>
<gene>
    <name evidence="1" type="ORF">Tci_877590</name>
</gene>
<dbReference type="AlphaFoldDB" id="A0A699T8X7"/>
<evidence type="ECO:0000313" key="1">
    <source>
        <dbReference type="EMBL" id="GFD05621.1"/>
    </source>
</evidence>
<organism evidence="1">
    <name type="scientific">Tanacetum cinerariifolium</name>
    <name type="common">Dalmatian daisy</name>
    <name type="synonym">Chrysanthemum cinerariifolium</name>
    <dbReference type="NCBI Taxonomy" id="118510"/>
    <lineage>
        <taxon>Eukaryota</taxon>
        <taxon>Viridiplantae</taxon>
        <taxon>Streptophyta</taxon>
        <taxon>Embryophyta</taxon>
        <taxon>Tracheophyta</taxon>
        <taxon>Spermatophyta</taxon>
        <taxon>Magnoliopsida</taxon>
        <taxon>eudicotyledons</taxon>
        <taxon>Gunneridae</taxon>
        <taxon>Pentapetalae</taxon>
        <taxon>asterids</taxon>
        <taxon>campanulids</taxon>
        <taxon>Asterales</taxon>
        <taxon>Asteraceae</taxon>
        <taxon>Asteroideae</taxon>
        <taxon>Anthemideae</taxon>
        <taxon>Anthemidinae</taxon>
        <taxon>Tanacetum</taxon>
    </lineage>
</organism>
<proteinExistence type="predicted"/>
<protein>
    <submittedName>
        <fullName evidence="1">Uncharacterized protein</fullName>
    </submittedName>
</protein>
<reference evidence="1" key="1">
    <citation type="journal article" date="2019" name="Sci. Rep.">
        <title>Draft genome of Tanacetum cinerariifolium, the natural source of mosquito coil.</title>
        <authorList>
            <person name="Yamashiro T."/>
            <person name="Shiraishi A."/>
            <person name="Satake H."/>
            <person name="Nakayama K."/>
        </authorList>
    </citation>
    <scope>NUCLEOTIDE SEQUENCE</scope>
</reference>
<comment type="caution">
    <text evidence="1">The sequence shown here is derived from an EMBL/GenBank/DDBJ whole genome shotgun (WGS) entry which is preliminary data.</text>
</comment>
<name>A0A699T8X7_TANCI</name>
<accession>A0A699T8X7</accession>
<sequence>RLEKWPAAAGFSGGAGGHGGEAADGVVMVAVGVRDGRQVAAAVGDGAAVWQRVCGGLVVFWWFGWWQQWGSILWC</sequence>
<feature type="non-terminal residue" evidence="1">
    <location>
        <position position="1"/>
    </location>
</feature>